<keyword evidence="2" id="KW-1185">Reference proteome</keyword>
<evidence type="ECO:0000313" key="2">
    <source>
        <dbReference type="Proteomes" id="UP001187682"/>
    </source>
</evidence>
<dbReference type="EMBL" id="ONZQ02000003">
    <property type="protein sequence ID" value="SPN99895.1"/>
    <property type="molecule type" value="Genomic_DNA"/>
</dbReference>
<sequence length="235" mass="25299">MPLFHSPATPSELLSYLVSCQSYPTTLIVCCPREPFQDALAHHVASVLASGSNSSGEDSPASTPQRHKRAVEALLAAPLYQTAIAKHIRILFVPTVSHLRAYLSVFDPADSKVPPPPNHVPATDSSRTPLLMVYGLLDTHRDTSEWNAQGLSCTVSILVEAAARATYKPVIIEPRGDDGHPNLDTLLSEAVPLLGPNVANQGVWSGRTVSIGRILGRWFRSRDGPLGEGGRLDQT</sequence>
<reference evidence="1" key="1">
    <citation type="submission" date="2018-03" db="EMBL/GenBank/DDBJ databases">
        <authorList>
            <person name="Guldener U."/>
        </authorList>
    </citation>
    <scope>NUCLEOTIDE SEQUENCE</scope>
</reference>
<gene>
    <name evidence="1" type="ORF">DNG_02747</name>
</gene>
<dbReference type="AlphaFoldDB" id="A0AAE8STK1"/>
<accession>A0AAE8STK1</accession>
<organism evidence="1 2">
    <name type="scientific">Cephalotrichum gorgonifer</name>
    <dbReference type="NCBI Taxonomy" id="2041049"/>
    <lineage>
        <taxon>Eukaryota</taxon>
        <taxon>Fungi</taxon>
        <taxon>Dikarya</taxon>
        <taxon>Ascomycota</taxon>
        <taxon>Pezizomycotina</taxon>
        <taxon>Sordariomycetes</taxon>
        <taxon>Hypocreomycetidae</taxon>
        <taxon>Microascales</taxon>
        <taxon>Microascaceae</taxon>
        <taxon>Cephalotrichum</taxon>
    </lineage>
</organism>
<dbReference type="Proteomes" id="UP001187682">
    <property type="component" value="Unassembled WGS sequence"/>
</dbReference>
<name>A0AAE8STK1_9PEZI</name>
<comment type="caution">
    <text evidence="1">The sequence shown here is derived from an EMBL/GenBank/DDBJ whole genome shotgun (WGS) entry which is preliminary data.</text>
</comment>
<proteinExistence type="predicted"/>
<evidence type="ECO:0000313" key="1">
    <source>
        <dbReference type="EMBL" id="SPN99895.1"/>
    </source>
</evidence>
<protein>
    <submittedName>
        <fullName evidence="1">Uncharacterized protein</fullName>
    </submittedName>
</protein>